<evidence type="ECO:0000313" key="2">
    <source>
        <dbReference type="EMBL" id="KAJ1346408.1"/>
    </source>
</evidence>
<feature type="compositionally biased region" description="Polar residues" evidence="1">
    <location>
        <begin position="50"/>
        <end position="62"/>
    </location>
</feature>
<organism evidence="2 3">
    <name type="scientific">Parelaphostrongylus tenuis</name>
    <name type="common">Meningeal worm</name>
    <dbReference type="NCBI Taxonomy" id="148309"/>
    <lineage>
        <taxon>Eukaryota</taxon>
        <taxon>Metazoa</taxon>
        <taxon>Ecdysozoa</taxon>
        <taxon>Nematoda</taxon>
        <taxon>Chromadorea</taxon>
        <taxon>Rhabditida</taxon>
        <taxon>Rhabditina</taxon>
        <taxon>Rhabditomorpha</taxon>
        <taxon>Strongyloidea</taxon>
        <taxon>Metastrongylidae</taxon>
        <taxon>Parelaphostrongylus</taxon>
    </lineage>
</organism>
<protein>
    <submittedName>
        <fullName evidence="2">Uncharacterized protein</fullName>
    </submittedName>
</protein>
<sequence length="91" mass="10346">MVVVVVVVQVRGDETNEARPDEMATMSWSSESHALWRRDYGMWSEPGRNAESTRSANNTTAASRRRHRRIATSPKPFTSTTVCFRSPAYQK</sequence>
<keyword evidence="3" id="KW-1185">Reference proteome</keyword>
<evidence type="ECO:0000313" key="3">
    <source>
        <dbReference type="Proteomes" id="UP001196413"/>
    </source>
</evidence>
<name>A0AAD5QC27_PARTN</name>
<dbReference type="AlphaFoldDB" id="A0AAD5QC27"/>
<accession>A0AAD5QC27</accession>
<gene>
    <name evidence="2" type="ORF">KIN20_001186</name>
</gene>
<dbReference type="Proteomes" id="UP001196413">
    <property type="component" value="Unassembled WGS sequence"/>
</dbReference>
<reference evidence="2" key="1">
    <citation type="submission" date="2021-06" db="EMBL/GenBank/DDBJ databases">
        <title>Parelaphostrongylus tenuis whole genome reference sequence.</title>
        <authorList>
            <person name="Garwood T.J."/>
            <person name="Larsen P.A."/>
            <person name="Fountain-Jones N.M."/>
            <person name="Garbe J.R."/>
            <person name="Macchietto M.G."/>
            <person name="Kania S.A."/>
            <person name="Gerhold R.W."/>
            <person name="Richards J.E."/>
            <person name="Wolf T.M."/>
        </authorList>
    </citation>
    <scope>NUCLEOTIDE SEQUENCE</scope>
    <source>
        <strain evidence="2">MNPRO001-30</strain>
        <tissue evidence="2">Meninges</tissue>
    </source>
</reference>
<evidence type="ECO:0000256" key="1">
    <source>
        <dbReference type="SAM" id="MobiDB-lite"/>
    </source>
</evidence>
<comment type="caution">
    <text evidence="2">The sequence shown here is derived from an EMBL/GenBank/DDBJ whole genome shotgun (WGS) entry which is preliminary data.</text>
</comment>
<dbReference type="EMBL" id="JAHQIW010000166">
    <property type="protein sequence ID" value="KAJ1346408.1"/>
    <property type="molecule type" value="Genomic_DNA"/>
</dbReference>
<feature type="region of interest" description="Disordered" evidence="1">
    <location>
        <begin position="45"/>
        <end position="91"/>
    </location>
</feature>
<proteinExistence type="predicted"/>